<proteinExistence type="predicted"/>
<dbReference type="Proteomes" id="UP000708208">
    <property type="component" value="Unassembled WGS sequence"/>
</dbReference>
<evidence type="ECO:0000313" key="3">
    <source>
        <dbReference type="Proteomes" id="UP000708208"/>
    </source>
</evidence>
<dbReference type="AlphaFoldDB" id="A0A8J2LJC8"/>
<dbReference type="EMBL" id="CAJVCH010571574">
    <property type="protein sequence ID" value="CAG7837887.1"/>
    <property type="molecule type" value="Genomic_DNA"/>
</dbReference>
<feature type="compositionally biased region" description="Polar residues" evidence="1">
    <location>
        <begin position="58"/>
        <end position="77"/>
    </location>
</feature>
<feature type="region of interest" description="Disordered" evidence="1">
    <location>
        <begin position="44"/>
        <end position="77"/>
    </location>
</feature>
<accession>A0A8J2LJC8</accession>
<keyword evidence="3" id="KW-1185">Reference proteome</keyword>
<feature type="non-terminal residue" evidence="2">
    <location>
        <position position="1"/>
    </location>
</feature>
<evidence type="ECO:0000313" key="2">
    <source>
        <dbReference type="EMBL" id="CAG7837887.1"/>
    </source>
</evidence>
<evidence type="ECO:0000256" key="1">
    <source>
        <dbReference type="SAM" id="MobiDB-lite"/>
    </source>
</evidence>
<gene>
    <name evidence="2" type="ORF">AFUS01_LOCUS46925</name>
</gene>
<name>A0A8J2LJC8_9HEXA</name>
<protein>
    <submittedName>
        <fullName evidence="2">Uncharacterized protein</fullName>
    </submittedName>
</protein>
<comment type="caution">
    <text evidence="2">The sequence shown here is derived from an EMBL/GenBank/DDBJ whole genome shotgun (WGS) entry which is preliminary data.</text>
</comment>
<sequence length="77" mass="8414">LLKSQPPQSVRVCRLNSVSIKDRGYKDSDTSTSGGLQDLSNYCQASKSASGPRCPHMSHNQENSPASVPQPNWSLKR</sequence>
<reference evidence="2" key="1">
    <citation type="submission" date="2021-06" db="EMBL/GenBank/DDBJ databases">
        <authorList>
            <person name="Hodson N. C."/>
            <person name="Mongue J. A."/>
            <person name="Jaron S. K."/>
        </authorList>
    </citation>
    <scope>NUCLEOTIDE SEQUENCE</scope>
</reference>
<organism evidence="2 3">
    <name type="scientific">Allacma fusca</name>
    <dbReference type="NCBI Taxonomy" id="39272"/>
    <lineage>
        <taxon>Eukaryota</taxon>
        <taxon>Metazoa</taxon>
        <taxon>Ecdysozoa</taxon>
        <taxon>Arthropoda</taxon>
        <taxon>Hexapoda</taxon>
        <taxon>Collembola</taxon>
        <taxon>Symphypleona</taxon>
        <taxon>Sminthuridae</taxon>
        <taxon>Allacma</taxon>
    </lineage>
</organism>